<accession>A0A933SIX9</accession>
<dbReference type="SUPFAM" id="SSF56322">
    <property type="entry name" value="ADC synthase"/>
    <property type="match status" value="1"/>
</dbReference>
<comment type="caution">
    <text evidence="5">The sequence shown here is derived from an EMBL/GenBank/DDBJ whole genome shotgun (WGS) entry which is preliminary data.</text>
</comment>
<organism evidence="5 6">
    <name type="scientific">Eiseniibacteriota bacterium</name>
    <dbReference type="NCBI Taxonomy" id="2212470"/>
    <lineage>
        <taxon>Bacteria</taxon>
        <taxon>Candidatus Eiseniibacteriota</taxon>
    </lineage>
</organism>
<keyword evidence="2 5" id="KW-0808">Transferase</keyword>
<evidence type="ECO:0000313" key="6">
    <source>
        <dbReference type="Proteomes" id="UP000696931"/>
    </source>
</evidence>
<dbReference type="Pfam" id="PF00425">
    <property type="entry name" value="Chorismate_bind"/>
    <property type="match status" value="1"/>
</dbReference>
<dbReference type="GO" id="GO:0046820">
    <property type="term" value="F:4-amino-4-deoxychorismate synthase activity"/>
    <property type="evidence" value="ECO:0007669"/>
    <property type="project" value="UniProtKB-EC"/>
</dbReference>
<keyword evidence="5" id="KW-0032">Aminotransferase</keyword>
<dbReference type="PANTHER" id="PTHR11236:SF50">
    <property type="entry name" value="AMINODEOXYCHORISMATE SYNTHASE COMPONENT 1"/>
    <property type="match status" value="1"/>
</dbReference>
<dbReference type="EMBL" id="JACRIW010000108">
    <property type="protein sequence ID" value="MBI5170739.1"/>
    <property type="molecule type" value="Genomic_DNA"/>
</dbReference>
<dbReference type="GO" id="GO:0000162">
    <property type="term" value="P:L-tryptophan biosynthetic process"/>
    <property type="evidence" value="ECO:0007669"/>
    <property type="project" value="TreeGrafter"/>
</dbReference>
<dbReference type="InterPro" id="IPR005802">
    <property type="entry name" value="ADC_synth_comp_1"/>
</dbReference>
<dbReference type="GO" id="GO:0009396">
    <property type="term" value="P:folic acid-containing compound biosynthetic process"/>
    <property type="evidence" value="ECO:0007669"/>
    <property type="project" value="InterPro"/>
</dbReference>
<dbReference type="InterPro" id="IPR019999">
    <property type="entry name" value="Anth_synth_I-like"/>
</dbReference>
<proteinExistence type="predicted"/>
<protein>
    <recommendedName>
        <fullName evidence="1">aminodeoxychorismate synthase</fullName>
        <ecNumber evidence="1">2.6.1.85</ecNumber>
    </recommendedName>
</protein>
<feature type="domain" description="Chorismate-utilising enzyme C-terminal" evidence="3">
    <location>
        <begin position="198"/>
        <end position="454"/>
    </location>
</feature>
<dbReference type="Pfam" id="PF04715">
    <property type="entry name" value="Anth_synt_I_N"/>
    <property type="match status" value="1"/>
</dbReference>
<dbReference type="AlphaFoldDB" id="A0A933SIX9"/>
<sequence length="479" mass="51948">MPPRVELPLVHLLETDRPLAPLRQLAGLAHPFLLHSSLPDGAESPVRRARWTFFGAEPFAVLRAGDHAAAMRTFRHFAEVAPQTGAELASGAPFTGGAVGYWAYDYGRRLERWPEGARDDLQLPDFAFALYDVVGAYDHDTARMWLFSSGLPFEGADAVARAKERLELFRARMLGPGRAPVSVQRPVSAPAAQGTHTREGWIRGVTAVQEHIRRGDIFQANLTQRWRIEQPAALALAPTLYESLVQHSPAPYAAYLDLGDHALLSASPERFLELRGQHVETRPIKGTRPRGVTPEQDAALGAELLASAKDRAENVMIVDVLRNDLGRVCETGTVEAARVCELETFPQVHHLTSTVTGRLRDGLDAFDLLHACFPGGSITGAPKLRAIEIIDRLEPVRRHAYTGAIGWMGWNGDADWNVAIRTATATSQSLVFAAGGGITADSDPEAEYAESHDKAEGMRKAFSAVLGDITLANGGGDGA</sequence>
<evidence type="ECO:0000259" key="3">
    <source>
        <dbReference type="Pfam" id="PF00425"/>
    </source>
</evidence>
<dbReference type="PRINTS" id="PR00095">
    <property type="entry name" value="ANTSNTHASEI"/>
</dbReference>
<dbReference type="InterPro" id="IPR005801">
    <property type="entry name" value="ADC_synthase"/>
</dbReference>
<evidence type="ECO:0000256" key="2">
    <source>
        <dbReference type="ARBA" id="ARBA00022679"/>
    </source>
</evidence>
<evidence type="ECO:0000259" key="4">
    <source>
        <dbReference type="Pfam" id="PF04715"/>
    </source>
</evidence>
<evidence type="ECO:0000256" key="1">
    <source>
        <dbReference type="ARBA" id="ARBA00013139"/>
    </source>
</evidence>
<dbReference type="InterPro" id="IPR006805">
    <property type="entry name" value="Anth_synth_I_N"/>
</dbReference>
<name>A0A933SIX9_UNCEI</name>
<dbReference type="EC" id="2.6.1.85" evidence="1"/>
<dbReference type="Proteomes" id="UP000696931">
    <property type="component" value="Unassembled WGS sequence"/>
</dbReference>
<dbReference type="InterPro" id="IPR015890">
    <property type="entry name" value="Chorismate_C"/>
</dbReference>
<dbReference type="Gene3D" id="3.60.120.10">
    <property type="entry name" value="Anthranilate synthase"/>
    <property type="match status" value="1"/>
</dbReference>
<dbReference type="PANTHER" id="PTHR11236">
    <property type="entry name" value="AMINOBENZOATE/ANTHRANILATE SYNTHASE"/>
    <property type="match status" value="1"/>
</dbReference>
<evidence type="ECO:0000313" key="5">
    <source>
        <dbReference type="EMBL" id="MBI5170739.1"/>
    </source>
</evidence>
<gene>
    <name evidence="5" type="primary">pabB</name>
    <name evidence="5" type="ORF">HZA61_14720</name>
</gene>
<feature type="domain" description="Anthranilate synthase component I N-terminal" evidence="4">
    <location>
        <begin position="16"/>
        <end position="145"/>
    </location>
</feature>
<reference evidence="5" key="1">
    <citation type="submission" date="2020-07" db="EMBL/GenBank/DDBJ databases">
        <title>Huge and variable diversity of episymbiotic CPR bacteria and DPANN archaea in groundwater ecosystems.</title>
        <authorList>
            <person name="He C.Y."/>
            <person name="Keren R."/>
            <person name="Whittaker M."/>
            <person name="Farag I.F."/>
            <person name="Doudna J."/>
            <person name="Cate J.H.D."/>
            <person name="Banfield J.F."/>
        </authorList>
    </citation>
    <scope>NUCLEOTIDE SEQUENCE</scope>
    <source>
        <strain evidence="5">NC_groundwater_1813_Pr3_B-0.1um_71_17</strain>
    </source>
</reference>
<dbReference type="NCBIfam" id="TIGR00553">
    <property type="entry name" value="pabB"/>
    <property type="match status" value="1"/>
</dbReference>